<dbReference type="Gene3D" id="3.40.50.300">
    <property type="entry name" value="P-loop containing nucleotide triphosphate hydrolases"/>
    <property type="match status" value="1"/>
</dbReference>
<dbReference type="InterPro" id="IPR005700">
    <property type="entry name" value="EPS_ExoP-like"/>
</dbReference>
<dbReference type="CDD" id="cd05387">
    <property type="entry name" value="BY-kinase"/>
    <property type="match status" value="1"/>
</dbReference>
<dbReference type="GO" id="GO:0004713">
    <property type="term" value="F:protein tyrosine kinase activity"/>
    <property type="evidence" value="ECO:0007669"/>
    <property type="project" value="TreeGrafter"/>
</dbReference>
<dbReference type="Pfam" id="PF13807">
    <property type="entry name" value="GNVR"/>
    <property type="match status" value="1"/>
</dbReference>
<dbReference type="Pfam" id="PF01656">
    <property type="entry name" value="CbiA"/>
    <property type="match status" value="1"/>
</dbReference>
<evidence type="ECO:0000256" key="9">
    <source>
        <dbReference type="SAM" id="Phobius"/>
    </source>
</evidence>
<dbReference type="Proteomes" id="UP001056132">
    <property type="component" value="Chromosome 2"/>
</dbReference>
<keyword evidence="8" id="KW-0175">Coiled coil</keyword>
<keyword evidence="4" id="KW-0547">Nucleotide-binding</keyword>
<evidence type="ECO:0000256" key="7">
    <source>
        <dbReference type="ARBA" id="ARBA00023136"/>
    </source>
</evidence>
<gene>
    <name evidence="11" type="ORF">M5D45_28350</name>
</gene>
<proteinExistence type="predicted"/>
<feature type="transmembrane region" description="Helical" evidence="9">
    <location>
        <begin position="30"/>
        <end position="52"/>
    </location>
</feature>
<dbReference type="PANTHER" id="PTHR32309">
    <property type="entry name" value="TYROSINE-PROTEIN KINASE"/>
    <property type="match status" value="1"/>
</dbReference>
<dbReference type="PANTHER" id="PTHR32309:SF32">
    <property type="entry name" value="TYROSINE-PROTEIN KINASE ETK-RELATED"/>
    <property type="match status" value="1"/>
</dbReference>
<comment type="subcellular location">
    <subcellularLocation>
        <location evidence="1">Cell membrane</location>
        <topology evidence="1">Multi-pass membrane protein</topology>
    </subcellularLocation>
</comment>
<protein>
    <submittedName>
        <fullName evidence="11">Wzz/FepE/Etk N-terminal domain-containing protein</fullName>
    </submittedName>
</protein>
<dbReference type="InterPro" id="IPR005702">
    <property type="entry name" value="Wzc-like_C"/>
</dbReference>
<dbReference type="GO" id="GO:0005886">
    <property type="term" value="C:plasma membrane"/>
    <property type="evidence" value="ECO:0007669"/>
    <property type="project" value="UniProtKB-SubCell"/>
</dbReference>
<dbReference type="RefSeq" id="WP_250025668.1">
    <property type="nucleotide sequence ID" value="NZ_CP097331.1"/>
</dbReference>
<evidence type="ECO:0000256" key="5">
    <source>
        <dbReference type="ARBA" id="ARBA00022840"/>
    </source>
</evidence>
<keyword evidence="7 9" id="KW-0472">Membrane</keyword>
<keyword evidence="3 9" id="KW-0812">Transmembrane</keyword>
<organism evidence="11 12">
    <name type="scientific">Cupriavidus campinensis</name>
    <dbReference type="NCBI Taxonomy" id="151783"/>
    <lineage>
        <taxon>Bacteria</taxon>
        <taxon>Pseudomonadati</taxon>
        <taxon>Pseudomonadota</taxon>
        <taxon>Betaproteobacteria</taxon>
        <taxon>Burkholderiales</taxon>
        <taxon>Burkholderiaceae</taxon>
        <taxon>Cupriavidus</taxon>
    </lineage>
</organism>
<keyword evidence="2" id="KW-1003">Cell membrane</keyword>
<dbReference type="InterPro" id="IPR027417">
    <property type="entry name" value="P-loop_NTPase"/>
</dbReference>
<feature type="domain" description="AAA+ ATPase" evidence="10">
    <location>
        <begin position="545"/>
        <end position="715"/>
    </location>
</feature>
<dbReference type="NCBIfam" id="TIGR01005">
    <property type="entry name" value="eps_transp_fam"/>
    <property type="match status" value="1"/>
</dbReference>
<dbReference type="KEGG" id="ccam:M5D45_28350"/>
<dbReference type="InterPro" id="IPR032807">
    <property type="entry name" value="GNVR"/>
</dbReference>
<evidence type="ECO:0000256" key="2">
    <source>
        <dbReference type="ARBA" id="ARBA00022475"/>
    </source>
</evidence>
<dbReference type="SUPFAM" id="SSF52540">
    <property type="entry name" value="P-loop containing nucleoside triphosphate hydrolases"/>
    <property type="match status" value="1"/>
</dbReference>
<dbReference type="InterPro" id="IPR050445">
    <property type="entry name" value="Bact_polysacc_biosynth/exp"/>
</dbReference>
<dbReference type="EMBL" id="CP097331">
    <property type="protein sequence ID" value="URF06972.1"/>
    <property type="molecule type" value="Genomic_DNA"/>
</dbReference>
<evidence type="ECO:0000256" key="6">
    <source>
        <dbReference type="ARBA" id="ARBA00022989"/>
    </source>
</evidence>
<reference evidence="11" key="2">
    <citation type="submission" date="2022-05" db="EMBL/GenBank/DDBJ databases">
        <authorList>
            <person name="Kunte H.-J."/>
        </authorList>
    </citation>
    <scope>NUCLEOTIDE SEQUENCE</scope>
    <source>
        <strain evidence="11">G5</strain>
    </source>
</reference>
<dbReference type="AlphaFoldDB" id="A0AAE9L3E7"/>
<keyword evidence="5" id="KW-0067">ATP-binding</keyword>
<evidence type="ECO:0000256" key="4">
    <source>
        <dbReference type="ARBA" id="ARBA00022741"/>
    </source>
</evidence>
<sequence length="751" mass="82294">MNSPQIIHAGHDMPGRPFARSMNIRTTILASRWLIAGTTALCLLGGVAYALFTRPVYRSDLLIQVEPSASESRSPSGDVRPMQELKPDTTSEIQVLNSRMVVSRAVETLKLYIDAAPRYVPVIGWWLAARTDGLSQPLPGGYVHGAERIDVARFDVPAGWQGKTFVMTLGRNGSYVLTLSRMWGEPLLTLRGKVGVPLHADTARGPVDLLVKTADGEPGATFTIKRYSEIATTEWLQRSLSISERGKQSSIIGVALDSVDPVRASQILNVVGTEYVEQNVRRRSEEADKSIRFLDEQLPQLKQQVEESESAYNAYRAKEGAVDTSEEARTLLEQAVTMETRQLDLKEKRRELITRYTDEHRYVRALDAQLQEGAAALALNQARTRNLPLIEQTLLQRQRKMKVDTELYTNRLNARQQLALVRAGKVANVRLIDPATPPETPFMPRRGVAVGGSLLAGLFAGLVLATFRRRMAGAVQDREEIEIATGLPVYATVPRSRLTSEAKPGRPNWPLRLASPAERAVLPDAAIESLRTIRTTLHFALSEAPNRVVLITGPTAGIGKSFVAANLATLAGASKRRVLLIDADLRNGALHRRFHVDRGPGLSEVVAGTHRLEDVVRRDVSYGLDLLSTGLHMAGPSELLLQPELAALIQRVSAQYDMVVLDGPPLLPVADALVLGRMAGTVLMVARHRVTTVDQIDESTRRLAQANVAVQGVIFNDFTGTLHRYSYAYGVNAEPQAPRPATPGSSPSEPT</sequence>
<dbReference type="SMART" id="SM00382">
    <property type="entry name" value="AAA"/>
    <property type="match status" value="1"/>
</dbReference>
<name>A0AAE9L3E7_9BURK</name>
<reference evidence="11" key="1">
    <citation type="journal article" date="2022" name="Microbiol. Resour. Announc.">
        <title>Genome Sequence of Cupriavidus campinensis Strain G5, a Member of a Bacterial Consortium Capable of Polyethylene Degradation.</title>
        <authorList>
            <person name="Schneider B."/>
            <person name="Pfeiffer F."/>
            <person name="Dyall-Smith M."/>
            <person name="Kunte H.J."/>
        </authorList>
    </citation>
    <scope>NUCLEOTIDE SEQUENCE</scope>
    <source>
        <strain evidence="11">G5</strain>
    </source>
</reference>
<dbReference type="InterPro" id="IPR003856">
    <property type="entry name" value="LPS_length_determ_N"/>
</dbReference>
<accession>A0AAE9L3E7</accession>
<evidence type="ECO:0000313" key="12">
    <source>
        <dbReference type="Proteomes" id="UP001056132"/>
    </source>
</evidence>
<dbReference type="InterPro" id="IPR002586">
    <property type="entry name" value="CobQ/CobB/MinD/ParA_Nub-bd_dom"/>
</dbReference>
<evidence type="ECO:0000256" key="1">
    <source>
        <dbReference type="ARBA" id="ARBA00004651"/>
    </source>
</evidence>
<evidence type="ECO:0000313" key="11">
    <source>
        <dbReference type="EMBL" id="URF06972.1"/>
    </source>
</evidence>
<dbReference type="Pfam" id="PF02706">
    <property type="entry name" value="Wzz"/>
    <property type="match status" value="1"/>
</dbReference>
<evidence type="ECO:0000259" key="10">
    <source>
        <dbReference type="SMART" id="SM00382"/>
    </source>
</evidence>
<dbReference type="Pfam" id="PF23607">
    <property type="entry name" value="WZC_N"/>
    <property type="match status" value="1"/>
</dbReference>
<dbReference type="InterPro" id="IPR003593">
    <property type="entry name" value="AAA+_ATPase"/>
</dbReference>
<feature type="coiled-coil region" evidence="8">
    <location>
        <begin position="284"/>
        <end position="318"/>
    </location>
</feature>
<keyword evidence="6 9" id="KW-1133">Transmembrane helix</keyword>
<evidence type="ECO:0000256" key="8">
    <source>
        <dbReference type="SAM" id="Coils"/>
    </source>
</evidence>
<evidence type="ECO:0000256" key="3">
    <source>
        <dbReference type="ARBA" id="ARBA00022692"/>
    </source>
</evidence>